<accession>A0A0R3RM75</accession>
<dbReference type="Pfam" id="PF01484">
    <property type="entry name" value="Col_cuticle_N"/>
    <property type="match status" value="1"/>
</dbReference>
<organism evidence="5 6">
    <name type="scientific">Elaeophora elaphi</name>
    <dbReference type="NCBI Taxonomy" id="1147741"/>
    <lineage>
        <taxon>Eukaryota</taxon>
        <taxon>Metazoa</taxon>
        <taxon>Ecdysozoa</taxon>
        <taxon>Nematoda</taxon>
        <taxon>Chromadorea</taxon>
        <taxon>Rhabditida</taxon>
        <taxon>Spirurina</taxon>
        <taxon>Spiruromorpha</taxon>
        <taxon>Filarioidea</taxon>
        <taxon>Onchocercidae</taxon>
        <taxon>Elaeophora</taxon>
    </lineage>
</organism>
<dbReference type="PANTHER" id="PTHR24637">
    <property type="entry name" value="COLLAGEN"/>
    <property type="match status" value="1"/>
</dbReference>
<dbReference type="Proteomes" id="UP000050640">
    <property type="component" value="Unplaced"/>
</dbReference>
<keyword evidence="3" id="KW-0472">Membrane</keyword>
<evidence type="ECO:0000256" key="2">
    <source>
        <dbReference type="SAM" id="MobiDB-lite"/>
    </source>
</evidence>
<dbReference type="PANTHER" id="PTHR24637:SF310">
    <property type="entry name" value="NEMATODE CUTICLE COLLAGEN N-TERMINAL DOMAIN-CONTAINING PROTEIN"/>
    <property type="match status" value="1"/>
</dbReference>
<name>A0A0R3RM75_9BILA</name>
<evidence type="ECO:0000259" key="4">
    <source>
        <dbReference type="SMART" id="SM01088"/>
    </source>
</evidence>
<keyword evidence="3" id="KW-1133">Transmembrane helix</keyword>
<evidence type="ECO:0000313" key="5">
    <source>
        <dbReference type="Proteomes" id="UP000050640"/>
    </source>
</evidence>
<reference evidence="6" key="1">
    <citation type="submission" date="2017-02" db="UniProtKB">
        <authorList>
            <consortium name="WormBaseParasite"/>
        </authorList>
    </citation>
    <scope>IDENTIFICATION</scope>
</reference>
<evidence type="ECO:0000256" key="3">
    <source>
        <dbReference type="SAM" id="Phobius"/>
    </source>
</evidence>
<feature type="region of interest" description="Disordered" evidence="2">
    <location>
        <begin position="109"/>
        <end position="167"/>
    </location>
</feature>
<feature type="transmembrane region" description="Helical" evidence="3">
    <location>
        <begin position="12"/>
        <end position="39"/>
    </location>
</feature>
<sequence length="167" mass="17475">MYEKEREQECRNLKLVAFVGVAMSTVATLVCVISVPLLYNYLQHMHSVMQSEVDFCKSRSSNIWREVTRTQMFATTGGGVRQVRQAGIGHSSIGFVSGAPASPSGECCGCGVSPPGPPGPPGDDGSDGPDGESGLPGKDGPDAPQEPPVPPKIDWCFDCPDAPAGPA</sequence>
<protein>
    <submittedName>
        <fullName evidence="6">Col_cuticle_N domain-containing protein</fullName>
    </submittedName>
</protein>
<keyword evidence="1" id="KW-0677">Repeat</keyword>
<evidence type="ECO:0000313" key="6">
    <source>
        <dbReference type="WBParaSite" id="EEL_0000258501-mRNA-1"/>
    </source>
</evidence>
<dbReference type="AlphaFoldDB" id="A0A0R3RM75"/>
<proteinExistence type="predicted"/>
<dbReference type="GO" id="GO:0042302">
    <property type="term" value="F:structural constituent of cuticle"/>
    <property type="evidence" value="ECO:0007669"/>
    <property type="project" value="InterPro"/>
</dbReference>
<dbReference type="WBParaSite" id="EEL_0000258501-mRNA-1">
    <property type="protein sequence ID" value="EEL_0000258501-mRNA-1"/>
    <property type="gene ID" value="EEL_0000258501"/>
</dbReference>
<dbReference type="SMART" id="SM01088">
    <property type="entry name" value="Col_cuticle_N"/>
    <property type="match status" value="1"/>
</dbReference>
<feature type="domain" description="Nematode cuticle collagen N-terminal" evidence="4">
    <location>
        <begin position="15"/>
        <end position="67"/>
    </location>
</feature>
<keyword evidence="3" id="KW-0812">Transmembrane</keyword>
<dbReference type="InterPro" id="IPR002486">
    <property type="entry name" value="Col_cuticle_N"/>
</dbReference>
<dbReference type="STRING" id="1147741.A0A0R3RM75"/>
<keyword evidence="5" id="KW-1185">Reference proteome</keyword>
<evidence type="ECO:0000256" key="1">
    <source>
        <dbReference type="ARBA" id="ARBA00022737"/>
    </source>
</evidence>